<dbReference type="PROSITE" id="PS00122">
    <property type="entry name" value="CARBOXYLESTERASE_B_1"/>
    <property type="match status" value="1"/>
</dbReference>
<dbReference type="PANTHER" id="PTHR11559">
    <property type="entry name" value="CARBOXYLESTERASE"/>
    <property type="match status" value="1"/>
</dbReference>
<keyword evidence="2 3" id="KW-0378">Hydrolase</keyword>
<evidence type="ECO:0000259" key="4">
    <source>
        <dbReference type="Pfam" id="PF00135"/>
    </source>
</evidence>
<gene>
    <name evidence="5" type="ORF">ACFSYJ_39150</name>
</gene>
<evidence type="ECO:0000256" key="2">
    <source>
        <dbReference type="ARBA" id="ARBA00022801"/>
    </source>
</evidence>
<dbReference type="SUPFAM" id="SSF53474">
    <property type="entry name" value="alpha/beta-Hydrolases"/>
    <property type="match status" value="1"/>
</dbReference>
<dbReference type="Proteomes" id="UP001597419">
    <property type="component" value="Unassembled WGS sequence"/>
</dbReference>
<evidence type="ECO:0000256" key="1">
    <source>
        <dbReference type="ARBA" id="ARBA00005964"/>
    </source>
</evidence>
<dbReference type="Pfam" id="PF00135">
    <property type="entry name" value="COesterase"/>
    <property type="match status" value="1"/>
</dbReference>
<protein>
    <recommendedName>
        <fullName evidence="3">Carboxylic ester hydrolase</fullName>
        <ecNumber evidence="3">3.1.1.-</ecNumber>
    </recommendedName>
</protein>
<sequence>MGENPVVSVEAGAVRGYRDGRVAAYLGIPYAAPPVGRSRFAAPEPPACWDGVRPAGHAGPAPIQPAEGAPGGVVPAALPGTSEDCLTVNVWTPAADAGDRLPVLVWLHGGGFATGAGSAACYSGLELARRGDVVVVTLNYRLGALGYLHVPGAEPAANFGLLDQVAALEWVRDNIAAFGGDPDRVTVAGQSAGGCSILALATMPRARSLFARAVLQSAPFEMDGHDLALAAEATRIFCASAGVGEDVEALRSLTTEQVLAAQLETSRHWPAPSYADRAFVPVVDGAVLTTAPGRAALAGSFDGIDLMIGCTAAEGLFFPEAQSLWTAGEAPRLTGDLAGEYARLAAARPADPPARVLGQVITDRFVAGSFDLAEHRARTGAPAHVYWWRRPGDGPDGRFGAAHCAELPFLFGTLDAWRGSPLLGGTGEEHRYLVERTQNAWLSFAATGDPDPGGELGWRPYTTDDRLALAFDVPVTAVSDVDTRDRRLITRDAPLST</sequence>
<accession>A0ABW5GVJ6</accession>
<evidence type="ECO:0000256" key="3">
    <source>
        <dbReference type="RuleBase" id="RU361235"/>
    </source>
</evidence>
<dbReference type="InterPro" id="IPR000997">
    <property type="entry name" value="Cholinesterase"/>
</dbReference>
<dbReference type="Gene3D" id="3.40.50.1820">
    <property type="entry name" value="alpha/beta hydrolase"/>
    <property type="match status" value="1"/>
</dbReference>
<evidence type="ECO:0000313" key="6">
    <source>
        <dbReference type="Proteomes" id="UP001597419"/>
    </source>
</evidence>
<reference evidence="6" key="1">
    <citation type="journal article" date="2019" name="Int. J. Syst. Evol. Microbiol.">
        <title>The Global Catalogue of Microorganisms (GCM) 10K type strain sequencing project: providing services to taxonomists for standard genome sequencing and annotation.</title>
        <authorList>
            <consortium name="The Broad Institute Genomics Platform"/>
            <consortium name="The Broad Institute Genome Sequencing Center for Infectious Disease"/>
            <person name="Wu L."/>
            <person name="Ma J."/>
        </authorList>
    </citation>
    <scope>NUCLEOTIDE SEQUENCE [LARGE SCALE GENOMIC DNA]</scope>
    <source>
        <strain evidence="6">CGMCC 4.7643</strain>
    </source>
</reference>
<feature type="domain" description="Carboxylesterase type B" evidence="4">
    <location>
        <begin position="4"/>
        <end position="476"/>
    </location>
</feature>
<dbReference type="EC" id="3.1.1.-" evidence="3"/>
<dbReference type="InterPro" id="IPR019819">
    <property type="entry name" value="Carboxylesterase_B_CS"/>
</dbReference>
<dbReference type="PROSITE" id="PS00941">
    <property type="entry name" value="CARBOXYLESTERASE_B_2"/>
    <property type="match status" value="1"/>
</dbReference>
<organism evidence="5 6">
    <name type="scientific">Amycolatopsis samaneae</name>
    <dbReference type="NCBI Taxonomy" id="664691"/>
    <lineage>
        <taxon>Bacteria</taxon>
        <taxon>Bacillati</taxon>
        <taxon>Actinomycetota</taxon>
        <taxon>Actinomycetes</taxon>
        <taxon>Pseudonocardiales</taxon>
        <taxon>Pseudonocardiaceae</taxon>
        <taxon>Amycolatopsis</taxon>
    </lineage>
</organism>
<dbReference type="InterPro" id="IPR029058">
    <property type="entry name" value="AB_hydrolase_fold"/>
</dbReference>
<dbReference type="InterPro" id="IPR050309">
    <property type="entry name" value="Type-B_Carboxylest/Lipase"/>
</dbReference>
<dbReference type="InterPro" id="IPR002018">
    <property type="entry name" value="CarbesteraseB"/>
</dbReference>
<evidence type="ECO:0000313" key="5">
    <source>
        <dbReference type="EMBL" id="MFD2464690.1"/>
    </source>
</evidence>
<name>A0ABW5GVJ6_9PSEU</name>
<keyword evidence="6" id="KW-1185">Reference proteome</keyword>
<proteinExistence type="inferred from homology"/>
<dbReference type="EMBL" id="JBHUKU010000026">
    <property type="protein sequence ID" value="MFD2464690.1"/>
    <property type="molecule type" value="Genomic_DNA"/>
</dbReference>
<dbReference type="RefSeq" id="WP_345385972.1">
    <property type="nucleotide sequence ID" value="NZ_BAABHG010000001.1"/>
</dbReference>
<comment type="caution">
    <text evidence="5">The sequence shown here is derived from an EMBL/GenBank/DDBJ whole genome shotgun (WGS) entry which is preliminary data.</text>
</comment>
<comment type="similarity">
    <text evidence="1 3">Belongs to the type-B carboxylesterase/lipase family.</text>
</comment>
<dbReference type="PRINTS" id="PR00878">
    <property type="entry name" value="CHOLNESTRASE"/>
</dbReference>
<dbReference type="InterPro" id="IPR019826">
    <property type="entry name" value="Carboxylesterase_B_AS"/>
</dbReference>